<organism evidence="1 2">
    <name type="scientific">Pseudomonas entomophila</name>
    <dbReference type="NCBI Taxonomy" id="312306"/>
    <lineage>
        <taxon>Bacteria</taxon>
        <taxon>Pseudomonadati</taxon>
        <taxon>Pseudomonadota</taxon>
        <taxon>Gammaproteobacteria</taxon>
        <taxon>Pseudomonadales</taxon>
        <taxon>Pseudomonadaceae</taxon>
        <taxon>Pseudomonas</taxon>
    </lineage>
</organism>
<dbReference type="RefSeq" id="WP_011535627.1">
    <property type="nucleotide sequence ID" value="NZ_CP132921.1"/>
</dbReference>
<keyword evidence="2" id="KW-1185">Reference proteome</keyword>
<evidence type="ECO:0000313" key="1">
    <source>
        <dbReference type="EMBL" id="WMW07023.1"/>
    </source>
</evidence>
<protein>
    <submittedName>
        <fullName evidence="1">Uncharacterized protein</fullName>
    </submittedName>
</protein>
<dbReference type="EMBL" id="CP132921">
    <property type="protein sequence ID" value="WMW07023.1"/>
    <property type="molecule type" value="Genomic_DNA"/>
</dbReference>
<proteinExistence type="predicted"/>
<sequence length="153" mass="17286">MNEVNHDRVDALEQHLITRGHDVTDVAVAFSEYLLILLSDHRVALNPQARVDIEHSLKRSAKLSAGVIGAEEKRQLRRKMGGIEITFRESDGPTAAFGRSAMNCLFDEGDWQEDNDGDATPLFYYLHCLERALPDIADDFFNYFSNRFGIGEV</sequence>
<dbReference type="GeneID" id="32807571"/>
<dbReference type="Proteomes" id="UP001183127">
    <property type="component" value="Chromosome"/>
</dbReference>
<gene>
    <name evidence="1" type="ORF">RAH46_06715</name>
</gene>
<evidence type="ECO:0000313" key="2">
    <source>
        <dbReference type="Proteomes" id="UP001183127"/>
    </source>
</evidence>
<reference evidence="1 2" key="1">
    <citation type="submission" date="2023-08" db="EMBL/GenBank/DDBJ databases">
        <title>Complete Genome Sequence of Pseudomonas entomophila TVIN A01.</title>
        <authorList>
            <person name="Shelke T."/>
            <person name="Mahar N.S."/>
            <person name="Gupta I."/>
            <person name="Gupta V."/>
        </authorList>
    </citation>
    <scope>NUCLEOTIDE SEQUENCE [LARGE SCALE GENOMIC DNA]</scope>
    <source>
        <strain evidence="1 2">TVIN-A01</strain>
    </source>
</reference>
<name>A0ABY9QU10_9PSED</name>
<accession>A0ABY9QU10</accession>